<feature type="signal peptide" evidence="1">
    <location>
        <begin position="1"/>
        <end position="20"/>
    </location>
</feature>
<protein>
    <submittedName>
        <fullName evidence="2">Uncharacterized protein</fullName>
    </submittedName>
</protein>
<feature type="chain" id="PRO_5043786611" evidence="1">
    <location>
        <begin position="21"/>
        <end position="112"/>
    </location>
</feature>
<dbReference type="Proteomes" id="UP001360560">
    <property type="component" value="Unassembled WGS sequence"/>
</dbReference>
<dbReference type="RefSeq" id="XP_064852770.1">
    <property type="nucleotide sequence ID" value="XM_064996698.1"/>
</dbReference>
<evidence type="ECO:0000256" key="1">
    <source>
        <dbReference type="SAM" id="SignalP"/>
    </source>
</evidence>
<keyword evidence="3" id="KW-1185">Reference proteome</keyword>
<dbReference type="AlphaFoldDB" id="A0AAV5QMW1"/>
<sequence length="112" mass="11213">MKTFAGYLTVLINLAQVTVGDTFPNATGGVLPPFINGTGGFGNGTINGTNHTTTIITTATTTNATTIEVPTGTTTTPTGTTTTPTGGAVFGFVGNQQELVLAGLVFCGAMLL</sequence>
<reference evidence="2 3" key="1">
    <citation type="journal article" date="2023" name="Elife">
        <title>Identification of key yeast species and microbe-microbe interactions impacting larval growth of Drosophila in the wild.</title>
        <authorList>
            <person name="Mure A."/>
            <person name="Sugiura Y."/>
            <person name="Maeda R."/>
            <person name="Honda K."/>
            <person name="Sakurai N."/>
            <person name="Takahashi Y."/>
            <person name="Watada M."/>
            <person name="Katoh T."/>
            <person name="Gotoh A."/>
            <person name="Gotoh Y."/>
            <person name="Taniguchi I."/>
            <person name="Nakamura K."/>
            <person name="Hayashi T."/>
            <person name="Katayama T."/>
            <person name="Uemura T."/>
            <person name="Hattori Y."/>
        </authorList>
    </citation>
    <scope>NUCLEOTIDE SEQUENCE [LARGE SCALE GENOMIC DNA]</scope>
    <source>
        <strain evidence="2 3">SC-9</strain>
    </source>
</reference>
<organism evidence="2 3">
    <name type="scientific">Saccharomycopsis crataegensis</name>
    <dbReference type="NCBI Taxonomy" id="43959"/>
    <lineage>
        <taxon>Eukaryota</taxon>
        <taxon>Fungi</taxon>
        <taxon>Dikarya</taxon>
        <taxon>Ascomycota</taxon>
        <taxon>Saccharomycotina</taxon>
        <taxon>Saccharomycetes</taxon>
        <taxon>Saccharomycopsidaceae</taxon>
        <taxon>Saccharomycopsis</taxon>
    </lineage>
</organism>
<accession>A0AAV5QMW1</accession>
<gene>
    <name evidence="2" type="ORF">DASC09_030990</name>
</gene>
<proteinExistence type="predicted"/>
<comment type="caution">
    <text evidence="2">The sequence shown here is derived from an EMBL/GenBank/DDBJ whole genome shotgun (WGS) entry which is preliminary data.</text>
</comment>
<dbReference type="EMBL" id="BTFZ01000011">
    <property type="protein sequence ID" value="GMM35774.1"/>
    <property type="molecule type" value="Genomic_DNA"/>
</dbReference>
<evidence type="ECO:0000313" key="3">
    <source>
        <dbReference type="Proteomes" id="UP001360560"/>
    </source>
</evidence>
<evidence type="ECO:0000313" key="2">
    <source>
        <dbReference type="EMBL" id="GMM35774.1"/>
    </source>
</evidence>
<dbReference type="GeneID" id="90073749"/>
<keyword evidence="1" id="KW-0732">Signal</keyword>
<name>A0AAV5QMW1_9ASCO</name>